<proteinExistence type="evidence at transcript level"/>
<feature type="non-terminal residue" evidence="4">
    <location>
        <position position="1"/>
    </location>
</feature>
<dbReference type="Pfam" id="PF01554">
    <property type="entry name" value="MatE"/>
    <property type="match status" value="2"/>
</dbReference>
<feature type="transmembrane region" description="Helical" evidence="2">
    <location>
        <begin position="348"/>
        <end position="371"/>
    </location>
</feature>
<comment type="caution">
    <text evidence="2">Lacks conserved residue(s) required for the propagation of feature annotation.</text>
</comment>
<feature type="region of interest" description="Disordered" evidence="3">
    <location>
        <begin position="136"/>
        <end position="230"/>
    </location>
</feature>
<keyword evidence="2" id="KW-1133">Transmembrane helix</keyword>
<evidence type="ECO:0000256" key="2">
    <source>
        <dbReference type="RuleBase" id="RU004914"/>
    </source>
</evidence>
<dbReference type="InterPro" id="IPR002528">
    <property type="entry name" value="MATE_fam"/>
</dbReference>
<dbReference type="GO" id="GO:0042910">
    <property type="term" value="F:xenobiotic transmembrane transporter activity"/>
    <property type="evidence" value="ECO:0007669"/>
    <property type="project" value="InterPro"/>
</dbReference>
<feature type="compositionally biased region" description="Low complexity" evidence="3">
    <location>
        <begin position="170"/>
        <end position="182"/>
    </location>
</feature>
<dbReference type="AlphaFoldDB" id="F2DY42"/>
<dbReference type="PANTHER" id="PTHR11206">
    <property type="entry name" value="MULTIDRUG RESISTANCE PROTEIN"/>
    <property type="match status" value="1"/>
</dbReference>
<name>F2DY42_HORVV</name>
<protein>
    <recommendedName>
        <fullName evidence="2">Protein DETOXIFICATION</fullName>
    </recommendedName>
    <alternativeName>
        <fullName evidence="2">Multidrug and toxic compound extrusion protein</fullName>
    </alternativeName>
</protein>
<accession>F2DY42</accession>
<evidence type="ECO:0000256" key="3">
    <source>
        <dbReference type="SAM" id="MobiDB-lite"/>
    </source>
</evidence>
<organism evidence="4">
    <name type="scientific">Hordeum vulgare subsp. vulgare</name>
    <name type="common">Domesticated barley</name>
    <dbReference type="NCBI Taxonomy" id="112509"/>
    <lineage>
        <taxon>Eukaryota</taxon>
        <taxon>Viridiplantae</taxon>
        <taxon>Streptophyta</taxon>
        <taxon>Embryophyta</taxon>
        <taxon>Tracheophyta</taxon>
        <taxon>Spermatophyta</taxon>
        <taxon>Magnoliopsida</taxon>
        <taxon>Liliopsida</taxon>
        <taxon>Poales</taxon>
        <taxon>Poaceae</taxon>
        <taxon>BOP clade</taxon>
        <taxon>Pooideae</taxon>
        <taxon>Triticodae</taxon>
        <taxon>Triticeae</taxon>
        <taxon>Hordeinae</taxon>
        <taxon>Hordeum</taxon>
    </lineage>
</organism>
<sequence>GGSHRHSRPAAWSSMEDQLLVPGSPGIEKKGEDESLVLSEVKKQLRLAGPLVVGCLLQNVVQMISVMFVGHLGELALSSASMATSFANVTGFSLLVGGRHGVQPGHAVRAGLRRQPAPHARRVQAAGDAGAVPHERARGGALGAHGPDPAAPRAGPGDRGGRRQLHPVDDPGAAGVRAAAVPRPVPADAEHRGARDAQLRRHGAEPPAGVLGAGARARHGEQGRRPRQRRLLPHQPLHPRALRQALAVLHDHLDGVLPRGVPRPPGVPQARRAVRPDGLHGVVVVRAAGAALRSAPQPQAGDGGPVHLLEHQLPGVHGAARARRCHKHARVERARGGRPAAARLAARVVMLLAVAVGASEGLVMLLVRNVWGYAYSNEAEVAAYVGRMMPILAMSVVFDGLQCVLSGVVRGCGQQKIAAVGNLGAYYLVGIPAAFFFAFVFHLGGMGLWFGIWCGLVVQMISLLAISECATDWDKEAVKAKDRAFTSSLPQDMAT</sequence>
<dbReference type="GO" id="GO:0015297">
    <property type="term" value="F:antiporter activity"/>
    <property type="evidence" value="ECO:0007669"/>
    <property type="project" value="InterPro"/>
</dbReference>
<reference evidence="4" key="1">
    <citation type="journal article" date="2011" name="Plant Physiol.">
        <title>Comprehensive sequence analysis of 24,783 barley full-length cDNAs derived from 12 clone libraries.</title>
        <authorList>
            <person name="Matsumoto T."/>
            <person name="Tanaka T."/>
            <person name="Sakai H."/>
            <person name="Amano N."/>
            <person name="Kanamori H."/>
            <person name="Kurita K."/>
            <person name="Kikuta A."/>
            <person name="Kamiya K."/>
            <person name="Yamamoto M."/>
            <person name="Ikawa H."/>
            <person name="Fujii N."/>
            <person name="Hori K."/>
            <person name="Itoh T."/>
            <person name="Sato K."/>
        </authorList>
    </citation>
    <scope>NUCLEOTIDE SEQUENCE</scope>
    <source>
        <tissue evidence="4">Shoot and root</tissue>
    </source>
</reference>
<dbReference type="GO" id="GO:0016020">
    <property type="term" value="C:membrane"/>
    <property type="evidence" value="ECO:0007669"/>
    <property type="project" value="InterPro"/>
</dbReference>
<dbReference type="EMBL" id="AK368810">
    <property type="protein sequence ID" value="BAK00014.1"/>
    <property type="molecule type" value="mRNA"/>
</dbReference>
<feature type="compositionally biased region" description="Basic and acidic residues" evidence="3">
    <location>
        <begin position="188"/>
        <end position="204"/>
    </location>
</feature>
<feature type="transmembrane region" description="Helical" evidence="2">
    <location>
        <begin position="448"/>
        <end position="466"/>
    </location>
</feature>
<feature type="compositionally biased region" description="Low complexity" evidence="3">
    <location>
        <begin position="144"/>
        <end position="155"/>
    </location>
</feature>
<keyword evidence="2" id="KW-0812">Transmembrane</keyword>
<evidence type="ECO:0000313" key="4">
    <source>
        <dbReference type="EMBL" id="BAK00014.1"/>
    </source>
</evidence>
<evidence type="ECO:0000256" key="1">
    <source>
        <dbReference type="ARBA" id="ARBA00010199"/>
    </source>
</evidence>
<feature type="transmembrane region" description="Helical" evidence="2">
    <location>
        <begin position="424"/>
        <end position="442"/>
    </location>
</feature>
<comment type="similarity">
    <text evidence="1 2">Belongs to the multi antimicrobial extrusion (MATE) (TC 2.A.66.1) family.</text>
</comment>
<keyword evidence="2" id="KW-0472">Membrane</keyword>